<keyword evidence="2" id="KW-0813">Transport</keyword>
<comment type="caution">
    <text evidence="6">The sequence shown here is derived from an EMBL/GenBank/DDBJ whole genome shotgun (WGS) entry which is preliminary data.</text>
</comment>
<dbReference type="AlphaFoldDB" id="E7N311"/>
<gene>
    <name evidence="6" type="ORF">HMPREF9555_01383</name>
</gene>
<dbReference type="SUPFAM" id="SSF52540">
    <property type="entry name" value="P-loop containing nucleoside triphosphate hydrolases"/>
    <property type="match status" value="1"/>
</dbReference>
<comment type="similarity">
    <text evidence="1">Belongs to the ABC transporter superfamily.</text>
</comment>
<dbReference type="InterPro" id="IPR003593">
    <property type="entry name" value="AAA+_ATPase"/>
</dbReference>
<proteinExistence type="inferred from homology"/>
<dbReference type="Proteomes" id="UP000004633">
    <property type="component" value="Unassembled WGS sequence"/>
</dbReference>
<dbReference type="PANTHER" id="PTHR43776">
    <property type="entry name" value="TRANSPORT ATP-BINDING PROTEIN"/>
    <property type="match status" value="1"/>
</dbReference>
<dbReference type="STRING" id="749551.HMPREF9555_01383"/>
<dbReference type="InterPro" id="IPR003439">
    <property type="entry name" value="ABC_transporter-like_ATP-bd"/>
</dbReference>
<feature type="domain" description="ABC transporter" evidence="5">
    <location>
        <begin position="12"/>
        <end position="255"/>
    </location>
</feature>
<dbReference type="InterPro" id="IPR017871">
    <property type="entry name" value="ABC_transporter-like_CS"/>
</dbReference>
<dbReference type="InterPro" id="IPR050319">
    <property type="entry name" value="ABC_transp_ATP-bind"/>
</dbReference>
<dbReference type="GO" id="GO:0005524">
    <property type="term" value="F:ATP binding"/>
    <property type="evidence" value="ECO:0007669"/>
    <property type="project" value="UniProtKB-KW"/>
</dbReference>
<dbReference type="RefSeq" id="WP_009350041.1">
    <property type="nucleotide sequence ID" value="NZ_GL638136.1"/>
</dbReference>
<dbReference type="GO" id="GO:0055085">
    <property type="term" value="P:transmembrane transport"/>
    <property type="evidence" value="ECO:0007669"/>
    <property type="project" value="UniProtKB-ARBA"/>
</dbReference>
<keyword evidence="4 6" id="KW-0067">ATP-binding</keyword>
<accession>E7N311</accession>
<dbReference type="SMART" id="SM00382">
    <property type="entry name" value="AAA"/>
    <property type="match status" value="1"/>
</dbReference>
<keyword evidence="7" id="KW-1185">Reference proteome</keyword>
<evidence type="ECO:0000259" key="5">
    <source>
        <dbReference type="PROSITE" id="PS50893"/>
    </source>
</evidence>
<dbReference type="Pfam" id="PF00005">
    <property type="entry name" value="ABC_tran"/>
    <property type="match status" value="1"/>
</dbReference>
<organism evidence="6 7">
    <name type="scientific">Selenomonas artemidis F0399</name>
    <dbReference type="NCBI Taxonomy" id="749551"/>
    <lineage>
        <taxon>Bacteria</taxon>
        <taxon>Bacillati</taxon>
        <taxon>Bacillota</taxon>
        <taxon>Negativicutes</taxon>
        <taxon>Selenomonadales</taxon>
        <taxon>Selenomonadaceae</taxon>
        <taxon>Selenomonas</taxon>
    </lineage>
</organism>
<dbReference type="PROSITE" id="PS50893">
    <property type="entry name" value="ABC_TRANSPORTER_2"/>
    <property type="match status" value="1"/>
</dbReference>
<evidence type="ECO:0000256" key="2">
    <source>
        <dbReference type="ARBA" id="ARBA00022448"/>
    </source>
</evidence>
<evidence type="ECO:0000256" key="1">
    <source>
        <dbReference type="ARBA" id="ARBA00005417"/>
    </source>
</evidence>
<name>E7N311_9FIRM</name>
<protein>
    <submittedName>
        <fullName evidence="6">ABC transporter, ATP-binding protein</fullName>
    </submittedName>
</protein>
<dbReference type="PANTHER" id="PTHR43776:SF7">
    <property type="entry name" value="D,D-DIPEPTIDE TRANSPORT ATP-BINDING PROTEIN DDPF-RELATED"/>
    <property type="match status" value="1"/>
</dbReference>
<dbReference type="InterPro" id="IPR027417">
    <property type="entry name" value="P-loop_NTPase"/>
</dbReference>
<sequence>MRQGAGMADDVLEVRDLRKTYREGARVIEAVRGVSFSLAKGEITGIVGASGCGKSTLLQMLAGLEPPSAGTISFAGTVLTPGADGCGNSVYRQMQLIFQNPLEAFSPRMTIGEFLLAPLRAFGIVEPKGEAAALSDMLARARLETAAAERLPHQLSGGQLQRVVLIRALFVRPELLLFDEPTSALDVVTQESVLSFIEELHRAQPFTGLFVTHDLAVVRRMTTTVFVMERGEIVERLPADRLRDEACHPFTRRLLAAQLPHRSVI</sequence>
<dbReference type="Gene3D" id="3.40.50.300">
    <property type="entry name" value="P-loop containing nucleotide triphosphate hydrolases"/>
    <property type="match status" value="1"/>
</dbReference>
<dbReference type="EMBL" id="AECV01000023">
    <property type="protein sequence ID" value="EFW29572.1"/>
    <property type="molecule type" value="Genomic_DNA"/>
</dbReference>
<dbReference type="HOGENOM" id="CLU_000604_1_23_9"/>
<dbReference type="PROSITE" id="PS00211">
    <property type="entry name" value="ABC_TRANSPORTER_1"/>
    <property type="match status" value="1"/>
</dbReference>
<dbReference type="GO" id="GO:0016887">
    <property type="term" value="F:ATP hydrolysis activity"/>
    <property type="evidence" value="ECO:0007669"/>
    <property type="project" value="InterPro"/>
</dbReference>
<keyword evidence="3" id="KW-0547">Nucleotide-binding</keyword>
<dbReference type="CDD" id="cd03257">
    <property type="entry name" value="ABC_NikE_OppD_transporters"/>
    <property type="match status" value="1"/>
</dbReference>
<reference evidence="6 7" key="1">
    <citation type="submission" date="2010-08" db="EMBL/GenBank/DDBJ databases">
        <authorList>
            <person name="Weinstock G."/>
            <person name="Sodergren E."/>
            <person name="Clifton S."/>
            <person name="Fulton L."/>
            <person name="Fulton B."/>
            <person name="Courtney L."/>
            <person name="Fronick C."/>
            <person name="Harrison M."/>
            <person name="Strong C."/>
            <person name="Farmer C."/>
            <person name="Delahaunty K."/>
            <person name="Markovic C."/>
            <person name="Hall O."/>
            <person name="Minx P."/>
            <person name="Tomlinson C."/>
            <person name="Mitreva M."/>
            <person name="Hou S."/>
            <person name="Chen J."/>
            <person name="Wollam A."/>
            <person name="Pepin K.H."/>
            <person name="Johnson M."/>
            <person name="Bhonagiri V."/>
            <person name="Zhang X."/>
            <person name="Suruliraj S."/>
            <person name="Warren W."/>
            <person name="Chinwalla A."/>
            <person name="Mardis E.R."/>
            <person name="Wilson R.K."/>
        </authorList>
    </citation>
    <scope>NUCLEOTIDE SEQUENCE [LARGE SCALE GENOMIC DNA]</scope>
    <source>
        <strain evidence="6 7">F0399</strain>
    </source>
</reference>
<evidence type="ECO:0000313" key="7">
    <source>
        <dbReference type="Proteomes" id="UP000004633"/>
    </source>
</evidence>
<evidence type="ECO:0000256" key="3">
    <source>
        <dbReference type="ARBA" id="ARBA00022741"/>
    </source>
</evidence>
<evidence type="ECO:0000256" key="4">
    <source>
        <dbReference type="ARBA" id="ARBA00022840"/>
    </source>
</evidence>
<evidence type="ECO:0000313" key="6">
    <source>
        <dbReference type="EMBL" id="EFW29572.1"/>
    </source>
</evidence>